<feature type="compositionally biased region" description="Acidic residues" evidence="1">
    <location>
        <begin position="177"/>
        <end position="196"/>
    </location>
</feature>
<dbReference type="EMBL" id="KV424022">
    <property type="protein sequence ID" value="KZT54060.1"/>
    <property type="molecule type" value="Genomic_DNA"/>
</dbReference>
<feature type="compositionally biased region" description="Basic and acidic residues" evidence="1">
    <location>
        <begin position="167"/>
        <end position="176"/>
    </location>
</feature>
<feature type="compositionally biased region" description="Low complexity" evidence="1">
    <location>
        <begin position="230"/>
        <end position="240"/>
    </location>
</feature>
<sequence length="666" mass="72847">MDYGVPDSALNDADQSLRANLRATAVYLLRDTLQLEQESTKRCSETTPSTSRYPHEPARQLDLTYLEIEGLLCQARTLAADPSIPEASIDYGAPALDVTDQDSQLDTGKGKAVFPGEHNDDIHLEIAVDDELDDDSIASIEDPEEETALGRQIRESMMHRGRSHSPPLHDETSRELVDDDDPDDEGVEQGEETEEDIIPRIGENVVHRGPPRSDSPVPANIVSTTEKPARAPASGASSAAVTDDSERASQAIAVNPPSQDAAILKSTLRVVRFHQGTPEIILPKEQNEDVTDGVPRPSASRADVGPYDENEEAQQPDDFAPTERPVRRNPTRRAALPLSGAHAARDSSVPPMGARVQPSRKMVVEVLVPPTKLSKANSTLNVVEFSGVSKGKKRKVPSDDDHDDHEPTAAVANGRQTKRLKRNVSLEGAAQPDGEIVEQAPRRAVRSGRIPRKALPLPRPMPTVESEDAEADKDKEAFELKSAPADKSAHEQSPVRPVAGGRNLRTLPLRHRPARSVSEKHVQSREAIVTSNIEEGAMHGHTLLPTAVTRRTAPIQVTDVDDNMEGGVEPVYQEAVDIVMAVSDNEDVEMIIASSPPSRRRTTRSMSAAVRSVTERAVTRVTENVMKKMTEKANEAVEREKSKRRKSGRTMTRSKEKTNLKKTARK</sequence>
<feature type="compositionally biased region" description="Acidic residues" evidence="1">
    <location>
        <begin position="306"/>
        <end position="315"/>
    </location>
</feature>
<keyword evidence="3" id="KW-1185">Reference proteome</keyword>
<evidence type="ECO:0000313" key="3">
    <source>
        <dbReference type="Proteomes" id="UP000076842"/>
    </source>
</evidence>
<reference evidence="2 3" key="1">
    <citation type="journal article" date="2016" name="Mol. Biol. Evol.">
        <title>Comparative Genomics of Early-Diverging Mushroom-Forming Fungi Provides Insights into the Origins of Lignocellulose Decay Capabilities.</title>
        <authorList>
            <person name="Nagy L.G."/>
            <person name="Riley R."/>
            <person name="Tritt A."/>
            <person name="Adam C."/>
            <person name="Daum C."/>
            <person name="Floudas D."/>
            <person name="Sun H."/>
            <person name="Yadav J.S."/>
            <person name="Pangilinan J."/>
            <person name="Larsson K.H."/>
            <person name="Matsuura K."/>
            <person name="Barry K."/>
            <person name="Labutti K."/>
            <person name="Kuo R."/>
            <person name="Ohm R.A."/>
            <person name="Bhattacharya S.S."/>
            <person name="Shirouzu T."/>
            <person name="Yoshinaga Y."/>
            <person name="Martin F.M."/>
            <person name="Grigoriev I.V."/>
            <person name="Hibbett D.S."/>
        </authorList>
    </citation>
    <scope>NUCLEOTIDE SEQUENCE [LARGE SCALE GENOMIC DNA]</scope>
    <source>
        <strain evidence="2 3">HHB12733</strain>
    </source>
</reference>
<dbReference type="InParanoid" id="A0A165E425"/>
<feature type="region of interest" description="Disordered" evidence="1">
    <location>
        <begin position="385"/>
        <end position="503"/>
    </location>
</feature>
<accession>A0A165E425</accession>
<name>A0A165E425_9BASI</name>
<proteinExistence type="predicted"/>
<evidence type="ECO:0000256" key="1">
    <source>
        <dbReference type="SAM" id="MobiDB-lite"/>
    </source>
</evidence>
<evidence type="ECO:0000313" key="2">
    <source>
        <dbReference type="EMBL" id="KZT54060.1"/>
    </source>
</evidence>
<protein>
    <submittedName>
        <fullName evidence="2">Uncharacterized protein</fullName>
    </submittedName>
</protein>
<gene>
    <name evidence="2" type="ORF">CALCODRAFT_500292</name>
</gene>
<feature type="compositionally biased region" description="Basic and acidic residues" evidence="1">
    <location>
        <begin position="629"/>
        <end position="641"/>
    </location>
</feature>
<feature type="region of interest" description="Disordered" evidence="1">
    <location>
        <begin position="629"/>
        <end position="666"/>
    </location>
</feature>
<dbReference type="Proteomes" id="UP000076842">
    <property type="component" value="Unassembled WGS sequence"/>
</dbReference>
<dbReference type="AlphaFoldDB" id="A0A165E425"/>
<organism evidence="2 3">
    <name type="scientific">Calocera cornea HHB12733</name>
    <dbReference type="NCBI Taxonomy" id="1353952"/>
    <lineage>
        <taxon>Eukaryota</taxon>
        <taxon>Fungi</taxon>
        <taxon>Dikarya</taxon>
        <taxon>Basidiomycota</taxon>
        <taxon>Agaricomycotina</taxon>
        <taxon>Dacrymycetes</taxon>
        <taxon>Dacrymycetales</taxon>
        <taxon>Dacrymycetaceae</taxon>
        <taxon>Calocera</taxon>
    </lineage>
</organism>
<feature type="region of interest" description="Disordered" evidence="1">
    <location>
        <begin position="158"/>
        <end position="254"/>
    </location>
</feature>
<feature type="compositionally biased region" description="Basic residues" evidence="1">
    <location>
        <begin position="443"/>
        <end position="452"/>
    </location>
</feature>
<feature type="compositionally biased region" description="Basic and acidic residues" evidence="1">
    <location>
        <begin position="396"/>
        <end position="407"/>
    </location>
</feature>
<feature type="region of interest" description="Disordered" evidence="1">
    <location>
        <begin position="279"/>
        <end position="357"/>
    </location>
</feature>